<keyword evidence="1" id="KW-0479">Metal-binding</keyword>
<protein>
    <recommendedName>
        <fullName evidence="10">DnaJ-domain-containing protein</fullName>
    </recommendedName>
</protein>
<dbReference type="InterPro" id="IPR036236">
    <property type="entry name" value="Znf_C2H2_sf"/>
</dbReference>
<feature type="region of interest" description="Disordered" evidence="5">
    <location>
        <begin position="548"/>
        <end position="571"/>
    </location>
</feature>
<dbReference type="SUPFAM" id="SSF57667">
    <property type="entry name" value="beta-beta-alpha zinc fingers"/>
    <property type="match status" value="1"/>
</dbReference>
<dbReference type="Gene3D" id="3.30.160.60">
    <property type="entry name" value="Classic Zinc Finger"/>
    <property type="match status" value="1"/>
</dbReference>
<dbReference type="InterPro" id="IPR013087">
    <property type="entry name" value="Znf_C2H2_type"/>
</dbReference>
<feature type="region of interest" description="Disordered" evidence="5">
    <location>
        <begin position="359"/>
        <end position="529"/>
    </location>
</feature>
<dbReference type="InterPro" id="IPR018253">
    <property type="entry name" value="DnaJ_domain_CS"/>
</dbReference>
<evidence type="ECO:0000256" key="1">
    <source>
        <dbReference type="ARBA" id="ARBA00022723"/>
    </source>
</evidence>
<proteinExistence type="predicted"/>
<dbReference type="PRINTS" id="PR00625">
    <property type="entry name" value="JDOMAIN"/>
</dbReference>
<evidence type="ECO:0000313" key="8">
    <source>
        <dbReference type="EMBL" id="TKA24216.1"/>
    </source>
</evidence>
<feature type="domain" description="C2H2-type" evidence="7">
    <location>
        <begin position="527"/>
        <end position="557"/>
    </location>
</feature>
<keyword evidence="2 4" id="KW-0863">Zinc-finger</keyword>
<evidence type="ECO:0000256" key="4">
    <source>
        <dbReference type="PROSITE-ProRule" id="PRU00042"/>
    </source>
</evidence>
<dbReference type="PANTHER" id="PTHR44029">
    <property type="entry name" value="DNAJ HOMOLOG SUBFAMILY C MEMBER 21"/>
    <property type="match status" value="1"/>
</dbReference>
<keyword evidence="3" id="KW-0862">Zinc</keyword>
<dbReference type="Proteomes" id="UP000308549">
    <property type="component" value="Unassembled WGS sequence"/>
</dbReference>
<dbReference type="OrthoDB" id="5894at2759"/>
<dbReference type="SMART" id="SM00271">
    <property type="entry name" value="DnaJ"/>
    <property type="match status" value="1"/>
</dbReference>
<evidence type="ECO:0000256" key="3">
    <source>
        <dbReference type="ARBA" id="ARBA00022833"/>
    </source>
</evidence>
<reference evidence="8 9" key="1">
    <citation type="submission" date="2017-03" db="EMBL/GenBank/DDBJ databases">
        <title>Genomes of endolithic fungi from Antarctica.</title>
        <authorList>
            <person name="Coleine C."/>
            <person name="Masonjones S."/>
            <person name="Stajich J.E."/>
        </authorList>
    </citation>
    <scope>NUCLEOTIDE SEQUENCE [LARGE SCALE GENOMIC DNA]</scope>
    <source>
        <strain evidence="8 9">CCFEE 6315</strain>
    </source>
</reference>
<evidence type="ECO:0000313" key="9">
    <source>
        <dbReference type="Proteomes" id="UP000308549"/>
    </source>
</evidence>
<dbReference type="InterPro" id="IPR054076">
    <property type="entry name" value="ZUO1-like_ZHD"/>
</dbReference>
<dbReference type="Pfam" id="PF21884">
    <property type="entry name" value="ZUO1-like_ZHD"/>
    <property type="match status" value="1"/>
</dbReference>
<evidence type="ECO:0000256" key="5">
    <source>
        <dbReference type="SAM" id="MobiDB-lite"/>
    </source>
</evidence>
<sequence length="571" mass="63427">MGASQSSGSGGGAAAAAANVKTSYYELLGIERQATDEEIKKAYRKKALVLHPDRNYGNEEHATKIFAEVQTAYEVLSDPQERAWYDSHESAILRGDDPEDPEAGVPTYQDVRITTADDLARLIGKFNKNVDFSDAPSGFYGYVRETFAQLDKEEEIAGQWENVDVPEYPSFGHKDDSYDDVVKRFYAAWSSFSTAKSFAWKDKYRLSEAPDRWYRRRMEQENKKCRQDGIREFNDAVRSLVQFIKKRDPRYVPTTQTEAERQKTLRDAAAAQAARARAANEAKLNVEVPEWTKSREPDPLAEMEGSFEDEEEEEQEVFECVACNKVFKSERQWEAHEKSKKHQKAVAALQRQMRKDNAHLDLEDDLSGTVTPEAADGEEIAADDVVAETVEGEAIERESNGHPQDDDDDFEMIEEDDNGGITENSDSQDDEKLRETAVKEAELSEEPSESEDDDYADPETVRNRLAASNLTDKARDEAIPDPSGDGQDEGDGPKPAAAQPKLGKAAQKRAKKAAATQAASAEADAGQKCQGCDAAFATKTRLFQHLKDHPKHAALRPAAGGGGKGKKKGKK</sequence>
<keyword evidence="9" id="KW-1185">Reference proteome</keyword>
<dbReference type="InterPro" id="IPR036869">
    <property type="entry name" value="J_dom_sf"/>
</dbReference>
<dbReference type="FunFam" id="1.10.287.110:FF:000046">
    <property type="entry name" value="dnaJ homolog subfamily C member 21"/>
    <property type="match status" value="1"/>
</dbReference>
<feature type="domain" description="C2H2-type" evidence="7">
    <location>
        <begin position="318"/>
        <end position="342"/>
    </location>
</feature>
<dbReference type="Pfam" id="PF00226">
    <property type="entry name" value="DnaJ"/>
    <property type="match status" value="1"/>
</dbReference>
<evidence type="ECO:0000259" key="6">
    <source>
        <dbReference type="PROSITE" id="PS50076"/>
    </source>
</evidence>
<dbReference type="AlphaFoldDB" id="A0A4U0TQP2"/>
<feature type="compositionally biased region" description="Basic and acidic residues" evidence="5">
    <location>
        <begin position="430"/>
        <end position="442"/>
    </location>
</feature>
<evidence type="ECO:0000259" key="7">
    <source>
        <dbReference type="PROSITE" id="PS50157"/>
    </source>
</evidence>
<dbReference type="EMBL" id="NAJL01000046">
    <property type="protein sequence ID" value="TKA24216.1"/>
    <property type="molecule type" value="Genomic_DNA"/>
</dbReference>
<feature type="compositionally biased region" description="Acidic residues" evidence="5">
    <location>
        <begin position="405"/>
        <end position="418"/>
    </location>
</feature>
<dbReference type="PANTHER" id="PTHR44029:SF1">
    <property type="entry name" value="DNAJ HOMOLOG SUBFAMILY C MEMBER 21"/>
    <property type="match status" value="1"/>
</dbReference>
<dbReference type="PROSITE" id="PS50157">
    <property type="entry name" value="ZINC_FINGER_C2H2_2"/>
    <property type="match status" value="2"/>
</dbReference>
<accession>A0A4U0TQP2</accession>
<dbReference type="GO" id="GO:0008270">
    <property type="term" value="F:zinc ion binding"/>
    <property type="evidence" value="ECO:0007669"/>
    <property type="project" value="UniProtKB-KW"/>
</dbReference>
<evidence type="ECO:0008006" key="10">
    <source>
        <dbReference type="Google" id="ProtNLM"/>
    </source>
</evidence>
<feature type="compositionally biased region" description="Acidic residues" evidence="5">
    <location>
        <begin position="443"/>
        <end position="457"/>
    </location>
</feature>
<dbReference type="InterPro" id="IPR022755">
    <property type="entry name" value="Znf_C2H2_jaz"/>
</dbReference>
<dbReference type="InterPro" id="IPR001623">
    <property type="entry name" value="DnaJ_domain"/>
</dbReference>
<dbReference type="SUPFAM" id="SSF46565">
    <property type="entry name" value="Chaperone J-domain"/>
    <property type="match status" value="1"/>
</dbReference>
<feature type="domain" description="J" evidence="6">
    <location>
        <begin position="23"/>
        <end position="89"/>
    </location>
</feature>
<organism evidence="8 9">
    <name type="scientific">Salinomyces thailandicus</name>
    <dbReference type="NCBI Taxonomy" id="706561"/>
    <lineage>
        <taxon>Eukaryota</taxon>
        <taxon>Fungi</taxon>
        <taxon>Dikarya</taxon>
        <taxon>Ascomycota</taxon>
        <taxon>Pezizomycotina</taxon>
        <taxon>Dothideomycetes</taxon>
        <taxon>Dothideomycetidae</taxon>
        <taxon>Mycosphaerellales</taxon>
        <taxon>Teratosphaeriaceae</taxon>
        <taxon>Salinomyces</taxon>
    </lineage>
</organism>
<dbReference type="PROSITE" id="PS00636">
    <property type="entry name" value="DNAJ_1"/>
    <property type="match status" value="1"/>
</dbReference>
<dbReference type="Pfam" id="PF12171">
    <property type="entry name" value="zf-C2H2_jaz"/>
    <property type="match status" value="1"/>
</dbReference>
<dbReference type="PROSITE" id="PS50076">
    <property type="entry name" value="DNAJ_2"/>
    <property type="match status" value="1"/>
</dbReference>
<dbReference type="SMART" id="SM00355">
    <property type="entry name" value="ZnF_C2H2"/>
    <property type="match status" value="2"/>
</dbReference>
<dbReference type="SMART" id="SM00451">
    <property type="entry name" value="ZnF_U1"/>
    <property type="match status" value="1"/>
</dbReference>
<dbReference type="PROSITE" id="PS00028">
    <property type="entry name" value="ZINC_FINGER_C2H2_1"/>
    <property type="match status" value="2"/>
</dbReference>
<name>A0A4U0TQP2_9PEZI</name>
<dbReference type="GO" id="GO:0005737">
    <property type="term" value="C:cytoplasm"/>
    <property type="evidence" value="ECO:0007669"/>
    <property type="project" value="TreeGrafter"/>
</dbReference>
<dbReference type="Gene3D" id="1.10.287.110">
    <property type="entry name" value="DnaJ domain"/>
    <property type="match status" value="1"/>
</dbReference>
<evidence type="ECO:0000256" key="2">
    <source>
        <dbReference type="ARBA" id="ARBA00022771"/>
    </source>
</evidence>
<gene>
    <name evidence="8" type="ORF">B0A50_05980</name>
</gene>
<dbReference type="InterPro" id="IPR003604">
    <property type="entry name" value="Matrin/U1-like-C_Znf_C2H2"/>
</dbReference>
<feature type="compositionally biased region" description="Low complexity" evidence="5">
    <location>
        <begin position="513"/>
        <end position="528"/>
    </location>
</feature>
<dbReference type="CDD" id="cd06257">
    <property type="entry name" value="DnaJ"/>
    <property type="match status" value="1"/>
</dbReference>
<feature type="compositionally biased region" description="Basic and acidic residues" evidence="5">
    <location>
        <begin position="394"/>
        <end position="404"/>
    </location>
</feature>
<dbReference type="GO" id="GO:0003676">
    <property type="term" value="F:nucleic acid binding"/>
    <property type="evidence" value="ECO:0007669"/>
    <property type="project" value="InterPro"/>
</dbReference>
<feature type="compositionally biased region" description="Acidic residues" evidence="5">
    <location>
        <begin position="375"/>
        <end position="393"/>
    </location>
</feature>
<comment type="caution">
    <text evidence="8">The sequence shown here is derived from an EMBL/GenBank/DDBJ whole genome shotgun (WGS) entry which is preliminary data.</text>
</comment>
<dbReference type="InterPro" id="IPR051964">
    <property type="entry name" value="Chaperone_stress_response"/>
</dbReference>